<dbReference type="AlphaFoldDB" id="A0A8J3YRQ3"/>
<sequence>MSHPFAGRVTLVRAAAGWGKTTAVRAWLGNGPARWLHGGAITEETPLCDGVTVIDDAHLAAGPLPAPRGDARLVVIARSLAWPQKGPPVSEIGPGRLALSTAQVGRMLAVRDAGVAARVRRLTAGWPGLVRLVGTALAEGAGEDALCFDYIRTEVLTGLSPDAWRLLADAVHLEAVSAPLAAALGHRRAAATVSDLARLGLLDPPVPGREWYRVVPLVAAVARESAPPQAARRRRVLTAAVRWHRRNDRLPDALRLAVAAGDRAACAELLRDHGPDLLAAGAAADVVEAVSELPGERREPHTDLLLAEALEITGDASGALALYARLAAGEGPLPAALAWRYGVAVYLWGDGRDALRVLRRGALSTCDTADEALLLGWTAAAYWLAGELRECRSYAGRAHEAALAARDDRALANAHVALALCANLTGDPAQTQTHYERALRLADASGDPVLVTRVRANLASCLERQGRHAEALELLRPALALATRTAHVGMLAMALCNKANLLRRLGRLNDAAAAFDRSIEIYQRTGSRKVAYALNGLGDLHRERGRAQEAESCYRQALRAAAAEANRQGLVPALSGLARTVAAERPALAAALARRALRHATGSQVATARLAAGWIALRGGRRDSARAHASAALAAAGRQRDRAGLAEALELRAATSDPAPARQALAEALAIWRDTAATVDADRVRVALGALPEAPRLHRLEARLAADRLRAAGVAVSAPEPAPVEIRVLGGFALSVGGAPVPPAAWSSRKARDLLRILVARRGQPVAREELARLLWSGDDATEERVGHRLSVALSTVRGVLDPGRCAPPDHFLAADQATVALVLDRVTVDAETFLATARHGLHLAARPHAGDGDARAALTAAERAFTGEVFAGEPYDEWARPLREEAHATYLHVLRELATVARRAGEPDAAARYLLRSLAIDPYDERSHRGLVDALMEASRFGEAMRARDRYTEAMRELGLTAADVGGLPIGRRGPLSDSAL</sequence>
<name>A0A8J3YRQ3_9ACTN</name>
<reference evidence="2" key="1">
    <citation type="submission" date="2021-01" db="EMBL/GenBank/DDBJ databases">
        <title>Whole genome shotgun sequence of Virgisporangium aliadipatigenens NBRC 105644.</title>
        <authorList>
            <person name="Komaki H."/>
            <person name="Tamura T."/>
        </authorList>
    </citation>
    <scope>NUCLEOTIDE SEQUENCE</scope>
    <source>
        <strain evidence="2">NBRC 105644</strain>
    </source>
</reference>
<evidence type="ECO:0000313" key="3">
    <source>
        <dbReference type="Proteomes" id="UP000619260"/>
    </source>
</evidence>
<dbReference type="SUPFAM" id="SSF48452">
    <property type="entry name" value="TPR-like"/>
    <property type="match status" value="3"/>
</dbReference>
<dbReference type="InterPro" id="IPR051677">
    <property type="entry name" value="AfsR-DnrI-RedD_regulator"/>
</dbReference>
<accession>A0A8J3YRQ3</accession>
<dbReference type="InterPro" id="IPR059106">
    <property type="entry name" value="WHD_MalT"/>
</dbReference>
<dbReference type="InterPro" id="IPR016032">
    <property type="entry name" value="Sig_transdc_resp-reg_C-effctor"/>
</dbReference>
<dbReference type="Pfam" id="PF25873">
    <property type="entry name" value="WHD_MalT"/>
    <property type="match status" value="1"/>
</dbReference>
<dbReference type="Pfam" id="PF13424">
    <property type="entry name" value="TPR_12"/>
    <property type="match status" value="1"/>
</dbReference>
<gene>
    <name evidence="2" type="ORF">Val02_71370</name>
</gene>
<dbReference type="Gene3D" id="1.25.40.10">
    <property type="entry name" value="Tetratricopeptide repeat domain"/>
    <property type="match status" value="3"/>
</dbReference>
<evidence type="ECO:0000259" key="1">
    <source>
        <dbReference type="SMART" id="SM01043"/>
    </source>
</evidence>
<evidence type="ECO:0000313" key="2">
    <source>
        <dbReference type="EMBL" id="GIJ50251.1"/>
    </source>
</evidence>
<dbReference type="Pfam" id="PF03704">
    <property type="entry name" value="BTAD"/>
    <property type="match status" value="1"/>
</dbReference>
<dbReference type="RefSeq" id="WP_203903689.1">
    <property type="nucleotide sequence ID" value="NZ_BOPF01000034.1"/>
</dbReference>
<proteinExistence type="predicted"/>
<dbReference type="SMART" id="SM00028">
    <property type="entry name" value="TPR"/>
    <property type="match status" value="6"/>
</dbReference>
<dbReference type="InterPro" id="IPR005158">
    <property type="entry name" value="BTAD"/>
</dbReference>
<dbReference type="InterPro" id="IPR036388">
    <property type="entry name" value="WH-like_DNA-bd_sf"/>
</dbReference>
<keyword evidence="3" id="KW-1185">Reference proteome</keyword>
<dbReference type="SMART" id="SM01043">
    <property type="entry name" value="BTAD"/>
    <property type="match status" value="1"/>
</dbReference>
<dbReference type="Proteomes" id="UP000619260">
    <property type="component" value="Unassembled WGS sequence"/>
</dbReference>
<organism evidence="2 3">
    <name type="scientific">Virgisporangium aliadipatigenens</name>
    <dbReference type="NCBI Taxonomy" id="741659"/>
    <lineage>
        <taxon>Bacteria</taxon>
        <taxon>Bacillati</taxon>
        <taxon>Actinomycetota</taxon>
        <taxon>Actinomycetes</taxon>
        <taxon>Micromonosporales</taxon>
        <taxon>Micromonosporaceae</taxon>
        <taxon>Virgisporangium</taxon>
    </lineage>
</organism>
<dbReference type="SUPFAM" id="SSF46894">
    <property type="entry name" value="C-terminal effector domain of the bipartite response regulators"/>
    <property type="match status" value="1"/>
</dbReference>
<dbReference type="Gene3D" id="1.10.10.10">
    <property type="entry name" value="Winged helix-like DNA-binding domain superfamily/Winged helix DNA-binding domain"/>
    <property type="match status" value="1"/>
</dbReference>
<dbReference type="EMBL" id="BOPF01000034">
    <property type="protein sequence ID" value="GIJ50251.1"/>
    <property type="molecule type" value="Genomic_DNA"/>
</dbReference>
<dbReference type="GO" id="GO:0003677">
    <property type="term" value="F:DNA binding"/>
    <property type="evidence" value="ECO:0007669"/>
    <property type="project" value="InterPro"/>
</dbReference>
<dbReference type="PANTHER" id="PTHR35807">
    <property type="entry name" value="TRANSCRIPTIONAL REGULATOR REDD-RELATED"/>
    <property type="match status" value="1"/>
</dbReference>
<comment type="caution">
    <text evidence="2">The sequence shown here is derived from an EMBL/GenBank/DDBJ whole genome shotgun (WGS) entry which is preliminary data.</text>
</comment>
<dbReference type="GO" id="GO:0006355">
    <property type="term" value="P:regulation of DNA-templated transcription"/>
    <property type="evidence" value="ECO:0007669"/>
    <property type="project" value="InterPro"/>
</dbReference>
<dbReference type="Pfam" id="PF13374">
    <property type="entry name" value="TPR_10"/>
    <property type="match status" value="1"/>
</dbReference>
<dbReference type="InterPro" id="IPR011990">
    <property type="entry name" value="TPR-like_helical_dom_sf"/>
</dbReference>
<feature type="domain" description="Bacterial transcriptional activator" evidence="1">
    <location>
        <begin position="829"/>
        <end position="964"/>
    </location>
</feature>
<dbReference type="InterPro" id="IPR019734">
    <property type="entry name" value="TPR_rpt"/>
</dbReference>
<protein>
    <recommendedName>
        <fullName evidence="1">Bacterial transcriptional activator domain-containing protein</fullName>
    </recommendedName>
</protein>